<dbReference type="GO" id="GO:0016881">
    <property type="term" value="F:acid-amino acid ligase activity"/>
    <property type="evidence" value="ECO:0007669"/>
    <property type="project" value="InterPro"/>
</dbReference>
<evidence type="ECO:0000256" key="2">
    <source>
        <dbReference type="HAMAP-Rule" id="MF_02214"/>
    </source>
</evidence>
<comment type="function">
    <text evidence="2">The lipid II isoglutaminyl synthase complex catalyzes the formation of alpha-D-isoglutamine in the cell wall lipid II stem peptide. The MurT subunit catalyzes the ATP-dependent amidation of D-glutamate residue of lipid II, converting it to an isoglutamine residue.</text>
</comment>
<comment type="catalytic activity">
    <reaction evidence="2">
        <text>beta-D-GlcNAc-(1-&gt;4)-Mur2Ac(oyl-L-Ala-gamma-D-Glu-L-Lys-D-Ala-D-Ala)-di-trans,octa-cis-undecaprenyl diphosphate + ATP = beta-D-GlcNAc-(1-&gt;4)-Mur2Ac(oyl-L-Ala-gamma-D-O-P-Glu-L-Lys-D-Ala-D-Ala)-di-trans,octa-cis-undecaprenyl diphosphate + ADP</text>
        <dbReference type="Rhea" id="RHEA:59488"/>
        <dbReference type="ChEBI" id="CHEBI:30616"/>
        <dbReference type="ChEBI" id="CHEBI:60033"/>
        <dbReference type="ChEBI" id="CHEBI:143132"/>
        <dbReference type="ChEBI" id="CHEBI:456216"/>
    </reaction>
</comment>
<keyword evidence="2" id="KW-0547">Nucleotide-binding</keyword>
<feature type="binding site" evidence="2">
    <location>
        <position position="233"/>
    </location>
    <ligand>
        <name>Zn(2+)</name>
        <dbReference type="ChEBI" id="CHEBI:29105"/>
    </ligand>
</feature>
<keyword evidence="2" id="KW-0436">Ligase</keyword>
<proteinExistence type="inferred from homology"/>
<evidence type="ECO:0000256" key="1">
    <source>
        <dbReference type="ARBA" id="ARBA00004752"/>
    </source>
</evidence>
<evidence type="ECO:0000313" key="6">
    <source>
        <dbReference type="Proteomes" id="UP000647416"/>
    </source>
</evidence>
<dbReference type="RefSeq" id="WP_262432572.1">
    <property type="nucleotide sequence ID" value="NZ_JACRTE010000018.1"/>
</dbReference>
<feature type="domain" description="Mur ligase central" evidence="3">
    <location>
        <begin position="56"/>
        <end position="207"/>
    </location>
</feature>
<dbReference type="GO" id="GO:0008360">
    <property type="term" value="P:regulation of cell shape"/>
    <property type="evidence" value="ECO:0007669"/>
    <property type="project" value="UniProtKB-KW"/>
</dbReference>
<feature type="domain" description="Lipid II isoglutaminyl synthase (glutamine-hydrolyzing) subunit MurT C-terminal" evidence="4">
    <location>
        <begin position="327"/>
        <end position="435"/>
    </location>
</feature>
<gene>
    <name evidence="2" type="primary">murT</name>
    <name evidence="5" type="ORF">H8706_10345</name>
</gene>
<evidence type="ECO:0000313" key="5">
    <source>
        <dbReference type="EMBL" id="MBC8597259.1"/>
    </source>
</evidence>
<dbReference type="GO" id="GO:0008270">
    <property type="term" value="F:zinc ion binding"/>
    <property type="evidence" value="ECO:0007669"/>
    <property type="project" value="UniProtKB-UniRule"/>
</dbReference>
<organism evidence="5 6">
    <name type="scientific">Qingrenia yutianensis</name>
    <dbReference type="NCBI Taxonomy" id="2763676"/>
    <lineage>
        <taxon>Bacteria</taxon>
        <taxon>Bacillati</taxon>
        <taxon>Bacillota</taxon>
        <taxon>Clostridia</taxon>
        <taxon>Eubacteriales</taxon>
        <taxon>Oscillospiraceae</taxon>
        <taxon>Qingrenia</taxon>
    </lineage>
</organism>
<accession>A0A926FF17</accession>
<dbReference type="Pfam" id="PF08353">
    <property type="entry name" value="MurT_C"/>
    <property type="match status" value="1"/>
</dbReference>
<dbReference type="Proteomes" id="UP000647416">
    <property type="component" value="Unassembled WGS sequence"/>
</dbReference>
<feature type="binding site" evidence="2">
    <location>
        <position position="211"/>
    </location>
    <ligand>
        <name>Zn(2+)</name>
        <dbReference type="ChEBI" id="CHEBI:29105"/>
    </ligand>
</feature>
<comment type="pathway">
    <text evidence="1 2">Cell wall biogenesis; peptidoglycan biosynthesis.</text>
</comment>
<name>A0A926FF17_9FIRM</name>
<keyword evidence="2" id="KW-0479">Metal-binding</keyword>
<comment type="catalytic activity">
    <reaction evidence="2">
        <text>beta-D-GlcNAc-(1-&gt;4)-Mur2Ac(oyl-L-Ala-gamma-D-O-P-Glu-L-Lys-D-Ala-D-Ala)-di-trans,octa-cis-undecaprenyl diphosphate + NH4(+) = beta-D-GlcNAc-(1-&gt;4)-Mur2Ac(oyl-L-Ala-D-isoglutaminyl-L-Lys-D-Ala-D-Ala)-di-trans,octa-cis-undecaprenyl diphosphate + phosphate + H(+)</text>
        <dbReference type="Rhea" id="RHEA:57932"/>
        <dbReference type="ChEBI" id="CHEBI:15378"/>
        <dbReference type="ChEBI" id="CHEBI:28938"/>
        <dbReference type="ChEBI" id="CHEBI:43474"/>
        <dbReference type="ChEBI" id="CHEBI:62233"/>
        <dbReference type="ChEBI" id="CHEBI:143132"/>
    </reaction>
</comment>
<feature type="binding site" evidence="2">
    <location>
        <position position="230"/>
    </location>
    <ligand>
        <name>Zn(2+)</name>
        <dbReference type="ChEBI" id="CHEBI:29105"/>
    </ligand>
</feature>
<comment type="subunit">
    <text evidence="2">Forms a heterodimer with GatD.</text>
</comment>
<dbReference type="PANTHER" id="PTHR23135">
    <property type="entry name" value="MUR LIGASE FAMILY MEMBER"/>
    <property type="match status" value="1"/>
</dbReference>
<keyword evidence="2" id="KW-0133">Cell shape</keyword>
<feature type="active site" evidence="2">
    <location>
        <position position="363"/>
    </location>
</feature>
<comment type="similarity">
    <text evidence="2">Belongs to the MurCDEF family. MurT subfamily.</text>
</comment>
<dbReference type="AlphaFoldDB" id="A0A926FF17"/>
<comment type="catalytic activity">
    <reaction evidence="2">
        <text>beta-D-GlcNAc-(1-&gt;4)-Mur2Ac(oyl-L-Ala-gamma-D-Glu-L-Lys-D-Ala-D-Ala)-di-trans,octa-cis-undecaprenyl diphosphate + L-glutamine + ATP + H2O = beta-D-GlcNAc-(1-&gt;4)-Mur2Ac(oyl-L-Ala-D-isoglutaminyl-L-Lys-D-Ala-D-Ala)-di-trans,octa-cis-undecaprenyl diphosphate + L-glutamate + ADP + phosphate + H(+)</text>
        <dbReference type="Rhea" id="RHEA:57928"/>
        <dbReference type="ChEBI" id="CHEBI:15377"/>
        <dbReference type="ChEBI" id="CHEBI:15378"/>
        <dbReference type="ChEBI" id="CHEBI:29985"/>
        <dbReference type="ChEBI" id="CHEBI:30616"/>
        <dbReference type="ChEBI" id="CHEBI:43474"/>
        <dbReference type="ChEBI" id="CHEBI:58359"/>
        <dbReference type="ChEBI" id="CHEBI:60033"/>
        <dbReference type="ChEBI" id="CHEBI:62233"/>
        <dbReference type="ChEBI" id="CHEBI:456216"/>
        <dbReference type="EC" id="6.3.5.13"/>
    </reaction>
</comment>
<dbReference type="InterPro" id="IPR013221">
    <property type="entry name" value="Mur_ligase_cen"/>
</dbReference>
<keyword evidence="2" id="KW-0862">Zinc</keyword>
<reference evidence="5" key="1">
    <citation type="submission" date="2020-08" db="EMBL/GenBank/DDBJ databases">
        <title>Genome public.</title>
        <authorList>
            <person name="Liu C."/>
            <person name="Sun Q."/>
        </authorList>
    </citation>
    <scope>NUCLEOTIDE SEQUENCE</scope>
    <source>
        <strain evidence="5">NSJ-50</strain>
    </source>
</reference>
<comment type="caution">
    <text evidence="5">The sequence shown here is derived from an EMBL/GenBank/DDBJ whole genome shotgun (WGS) entry which is preliminary data.</text>
</comment>
<dbReference type="PANTHER" id="PTHR23135:SF7">
    <property type="entry name" value="LIPID II ISOGLUTAMINYL SYNTHASE (GLUTAMINE-HYDROLYZING) SUBUNIT MURT"/>
    <property type="match status" value="1"/>
</dbReference>
<dbReference type="GO" id="GO:0005524">
    <property type="term" value="F:ATP binding"/>
    <property type="evidence" value="ECO:0007669"/>
    <property type="project" value="UniProtKB-UniRule"/>
</dbReference>
<keyword evidence="2" id="KW-0067">ATP-binding</keyword>
<dbReference type="InterPro" id="IPR013564">
    <property type="entry name" value="MurT_C"/>
</dbReference>
<sequence length="451" mass="50572">MFLRRILAITVSKASIILGRLMGKKGSSTPGEIALKICPDILSYLSKQIKKEIIFICGTNGKTTTSNLLYSMIKNEGKKVVCNNVGANMLPGVCCAFVESANIFGKINADYAVIECDEASIRRIVPYVKPDKVVITNLFRDQLDRYGEIDITIKLLTEAFDKLGKVNLILNGDDPLCTYFGTKYNAVYYGVDEKTNVETNEIKEGRFCLVCGEELKYNYYHYSQLGDYYCEKCGFKRPKLDYSAKNVDLDGIMKFDINFDGKTLPVSVDYKGFYNIYNILAAFSAFASLNLAFGNIGNIGKTLAEYKPQIGRMESFNIGGKKVILNLSKNPAGFNQAIATLNADPEEKDVFAVINDNAQDGRDISWIWDVDFELMAKSNIKSLTAGGIRRDDVAVRFKYADLKDFDVLENNIKNLAEIIGRSKRTLYVLVNYTALFSTQTNLLKLEKEEEK</sequence>
<dbReference type="EC" id="6.3.5.13" evidence="2"/>
<dbReference type="HAMAP" id="MF_02214">
    <property type="entry name" value="Lipid_II_synth_MurT"/>
    <property type="match status" value="1"/>
</dbReference>
<keyword evidence="2" id="KW-0573">Peptidoglycan synthesis</keyword>
<evidence type="ECO:0000259" key="3">
    <source>
        <dbReference type="Pfam" id="PF08245"/>
    </source>
</evidence>
<dbReference type="InterPro" id="IPR036565">
    <property type="entry name" value="Mur-like_cat_sf"/>
</dbReference>
<dbReference type="GO" id="GO:0140282">
    <property type="term" value="F:carbon-nitrogen ligase activity on lipid II"/>
    <property type="evidence" value="ECO:0007669"/>
    <property type="project" value="UniProtKB-UniRule"/>
</dbReference>
<dbReference type="GO" id="GO:0071555">
    <property type="term" value="P:cell wall organization"/>
    <property type="evidence" value="ECO:0007669"/>
    <property type="project" value="UniProtKB-KW"/>
</dbReference>
<keyword evidence="2" id="KW-0961">Cell wall biogenesis/degradation</keyword>
<dbReference type="EMBL" id="JACRTE010000018">
    <property type="protein sequence ID" value="MBC8597259.1"/>
    <property type="molecule type" value="Genomic_DNA"/>
</dbReference>
<dbReference type="Gene3D" id="3.40.1190.10">
    <property type="entry name" value="Mur-like, catalytic domain"/>
    <property type="match status" value="1"/>
</dbReference>
<dbReference type="SUPFAM" id="SSF53623">
    <property type="entry name" value="MurD-like peptide ligases, catalytic domain"/>
    <property type="match status" value="1"/>
</dbReference>
<evidence type="ECO:0000259" key="4">
    <source>
        <dbReference type="Pfam" id="PF08353"/>
    </source>
</evidence>
<protein>
    <recommendedName>
        <fullName evidence="2">Lipid II isoglutaminyl synthase (glutamine-hydrolyzing) subunit MurT</fullName>
        <ecNumber evidence="2">6.3.5.13</ecNumber>
    </recommendedName>
</protein>
<feature type="binding site" evidence="2">
    <location>
        <position position="208"/>
    </location>
    <ligand>
        <name>Zn(2+)</name>
        <dbReference type="ChEBI" id="CHEBI:29105"/>
    </ligand>
</feature>
<dbReference type="Pfam" id="PF08245">
    <property type="entry name" value="Mur_ligase_M"/>
    <property type="match status" value="1"/>
</dbReference>
<keyword evidence="6" id="KW-1185">Reference proteome</keyword>
<dbReference type="GO" id="GO:0009252">
    <property type="term" value="P:peptidoglycan biosynthetic process"/>
    <property type="evidence" value="ECO:0007669"/>
    <property type="project" value="UniProtKB-UniRule"/>
</dbReference>
<dbReference type="InterPro" id="IPR043703">
    <property type="entry name" value="Lipid_II_synth_MurT"/>
</dbReference>